<dbReference type="PROSITE" id="PS51077">
    <property type="entry name" value="HTH_ICLR"/>
    <property type="match status" value="1"/>
</dbReference>
<dbReference type="RefSeq" id="WP_189148954.1">
    <property type="nucleotide sequence ID" value="NZ_BAABER010000012.1"/>
</dbReference>
<dbReference type="SMART" id="SM00346">
    <property type="entry name" value="HTH_ICLR"/>
    <property type="match status" value="1"/>
</dbReference>
<dbReference type="InterPro" id="IPR050707">
    <property type="entry name" value="HTH_MetabolicPath_Reg"/>
</dbReference>
<dbReference type="Gene3D" id="3.30.450.40">
    <property type="match status" value="1"/>
</dbReference>
<sequence>MNSAQMALRAVLIVAQRGGVTLSELADELQVARSTAHRILANCVSVGCVRQQHAGGRYVVGPALYEVALRMASAVALNDVITPILRDLHAELGYTTSHGVLEGRTVRFVLSLAGCDSQPLGSRMGQVRPAHSVAAGKAMLAFCSPRDLAERYPGRHLARVTERTVTDWNGFARQLDLVRTRGWANSVGESDLAVNEVSAPILTLNGDPVGSLGVAALSPRLSTRSEVLETVGLILDATSRIQWTLRNSPLPQLPLGTASDDA</sequence>
<dbReference type="GO" id="GO:0045892">
    <property type="term" value="P:negative regulation of DNA-templated transcription"/>
    <property type="evidence" value="ECO:0007669"/>
    <property type="project" value="TreeGrafter"/>
</dbReference>
<dbReference type="GO" id="GO:0003700">
    <property type="term" value="F:DNA-binding transcription factor activity"/>
    <property type="evidence" value="ECO:0007669"/>
    <property type="project" value="TreeGrafter"/>
</dbReference>
<evidence type="ECO:0000313" key="6">
    <source>
        <dbReference type="EMBL" id="GGJ41245.1"/>
    </source>
</evidence>
<name>A0A917L463_9ACTN</name>
<proteinExistence type="predicted"/>
<dbReference type="SUPFAM" id="SSF55781">
    <property type="entry name" value="GAF domain-like"/>
    <property type="match status" value="1"/>
</dbReference>
<keyword evidence="3" id="KW-0804">Transcription</keyword>
<dbReference type="InterPro" id="IPR014757">
    <property type="entry name" value="Tscrpt_reg_IclR_C"/>
</dbReference>
<evidence type="ECO:0000256" key="2">
    <source>
        <dbReference type="ARBA" id="ARBA00023125"/>
    </source>
</evidence>
<evidence type="ECO:0000313" key="7">
    <source>
        <dbReference type="Proteomes" id="UP000625682"/>
    </source>
</evidence>
<feature type="domain" description="IclR-ED" evidence="5">
    <location>
        <begin position="63"/>
        <end position="247"/>
    </location>
</feature>
<dbReference type="GO" id="GO:0003677">
    <property type="term" value="F:DNA binding"/>
    <property type="evidence" value="ECO:0007669"/>
    <property type="project" value="UniProtKB-KW"/>
</dbReference>
<comment type="caution">
    <text evidence="6">The sequence shown here is derived from an EMBL/GenBank/DDBJ whole genome shotgun (WGS) entry which is preliminary data.</text>
</comment>
<gene>
    <name evidence="6" type="ORF">GCM10012282_42660</name>
</gene>
<reference evidence="6" key="2">
    <citation type="submission" date="2020-09" db="EMBL/GenBank/DDBJ databases">
        <authorList>
            <person name="Sun Q."/>
            <person name="Zhou Y."/>
        </authorList>
    </citation>
    <scope>NUCLEOTIDE SEQUENCE</scope>
    <source>
        <strain evidence="6">CGMCC 4.7272</strain>
    </source>
</reference>
<dbReference type="InterPro" id="IPR036390">
    <property type="entry name" value="WH_DNA-bd_sf"/>
</dbReference>
<dbReference type="PANTHER" id="PTHR30136">
    <property type="entry name" value="HELIX-TURN-HELIX TRANSCRIPTIONAL REGULATOR, ICLR FAMILY"/>
    <property type="match status" value="1"/>
</dbReference>
<evidence type="ECO:0000259" key="4">
    <source>
        <dbReference type="PROSITE" id="PS51077"/>
    </source>
</evidence>
<keyword evidence="2" id="KW-0238">DNA-binding</keyword>
<keyword evidence="7" id="KW-1185">Reference proteome</keyword>
<keyword evidence="1" id="KW-0805">Transcription regulation</keyword>
<dbReference type="EMBL" id="BMMU01000013">
    <property type="protein sequence ID" value="GGJ41245.1"/>
    <property type="molecule type" value="Genomic_DNA"/>
</dbReference>
<dbReference type="SUPFAM" id="SSF46785">
    <property type="entry name" value="Winged helix' DNA-binding domain"/>
    <property type="match status" value="1"/>
</dbReference>
<dbReference type="PROSITE" id="PS51078">
    <property type="entry name" value="ICLR_ED"/>
    <property type="match status" value="1"/>
</dbReference>
<dbReference type="Proteomes" id="UP000625682">
    <property type="component" value="Unassembled WGS sequence"/>
</dbReference>
<protein>
    <submittedName>
        <fullName evidence="6">IclR family transcriptional regulator</fullName>
    </submittedName>
</protein>
<feature type="domain" description="HTH iclR-type" evidence="4">
    <location>
        <begin position="1"/>
        <end position="62"/>
    </location>
</feature>
<dbReference type="Pfam" id="PF09339">
    <property type="entry name" value="HTH_IclR"/>
    <property type="match status" value="1"/>
</dbReference>
<dbReference type="AlphaFoldDB" id="A0A917L463"/>
<dbReference type="InterPro" id="IPR036388">
    <property type="entry name" value="WH-like_DNA-bd_sf"/>
</dbReference>
<dbReference type="InterPro" id="IPR005471">
    <property type="entry name" value="Tscrpt_reg_IclR_N"/>
</dbReference>
<accession>A0A917L463</accession>
<dbReference type="Pfam" id="PF01614">
    <property type="entry name" value="IclR_C"/>
    <property type="match status" value="1"/>
</dbReference>
<dbReference type="Gene3D" id="1.10.10.10">
    <property type="entry name" value="Winged helix-like DNA-binding domain superfamily/Winged helix DNA-binding domain"/>
    <property type="match status" value="1"/>
</dbReference>
<evidence type="ECO:0000256" key="1">
    <source>
        <dbReference type="ARBA" id="ARBA00023015"/>
    </source>
</evidence>
<dbReference type="PANTHER" id="PTHR30136:SF24">
    <property type="entry name" value="HTH-TYPE TRANSCRIPTIONAL REPRESSOR ALLR"/>
    <property type="match status" value="1"/>
</dbReference>
<evidence type="ECO:0000256" key="3">
    <source>
        <dbReference type="ARBA" id="ARBA00023163"/>
    </source>
</evidence>
<dbReference type="InterPro" id="IPR029016">
    <property type="entry name" value="GAF-like_dom_sf"/>
</dbReference>
<reference evidence="6" key="1">
    <citation type="journal article" date="2014" name="Int. J. Syst. Evol. Microbiol.">
        <title>Complete genome sequence of Corynebacterium casei LMG S-19264T (=DSM 44701T), isolated from a smear-ripened cheese.</title>
        <authorList>
            <consortium name="US DOE Joint Genome Institute (JGI-PGF)"/>
            <person name="Walter F."/>
            <person name="Albersmeier A."/>
            <person name="Kalinowski J."/>
            <person name="Ruckert C."/>
        </authorList>
    </citation>
    <scope>NUCLEOTIDE SEQUENCE</scope>
    <source>
        <strain evidence="6">CGMCC 4.7272</strain>
    </source>
</reference>
<organism evidence="6 7">
    <name type="scientific">Streptomyces lacrimifluminis</name>
    <dbReference type="NCBI Taxonomy" id="1500077"/>
    <lineage>
        <taxon>Bacteria</taxon>
        <taxon>Bacillati</taxon>
        <taxon>Actinomycetota</taxon>
        <taxon>Actinomycetes</taxon>
        <taxon>Kitasatosporales</taxon>
        <taxon>Streptomycetaceae</taxon>
        <taxon>Streptomyces</taxon>
    </lineage>
</organism>
<evidence type="ECO:0000259" key="5">
    <source>
        <dbReference type="PROSITE" id="PS51078"/>
    </source>
</evidence>